<accession>A0A553E730</accession>
<reference evidence="1 2" key="1">
    <citation type="submission" date="2019-07" db="EMBL/GenBank/DDBJ databases">
        <title>Novel species of Flavobacterium.</title>
        <authorList>
            <person name="Liu Q."/>
            <person name="Xin Y.-H."/>
        </authorList>
    </citation>
    <scope>NUCLEOTIDE SEQUENCE [LARGE SCALE GENOMIC DNA]</scope>
    <source>
        <strain evidence="1 2">LB1R34</strain>
    </source>
</reference>
<dbReference type="RefSeq" id="WP_144255837.1">
    <property type="nucleotide sequence ID" value="NZ_VJZT01000004.1"/>
</dbReference>
<comment type="caution">
    <text evidence="1">The sequence shown here is derived from an EMBL/GenBank/DDBJ whole genome shotgun (WGS) entry which is preliminary data.</text>
</comment>
<dbReference type="Proteomes" id="UP000316371">
    <property type="component" value="Unassembled WGS sequence"/>
</dbReference>
<gene>
    <name evidence="1" type="ORF">FNW21_06010</name>
</gene>
<evidence type="ECO:0000313" key="2">
    <source>
        <dbReference type="Proteomes" id="UP000316371"/>
    </source>
</evidence>
<name>A0A553E730_9FLAO</name>
<dbReference type="EMBL" id="VJZT01000004">
    <property type="protein sequence ID" value="TRX40854.1"/>
    <property type="molecule type" value="Genomic_DNA"/>
</dbReference>
<proteinExistence type="predicted"/>
<keyword evidence="2" id="KW-1185">Reference proteome</keyword>
<organism evidence="1 2">
    <name type="scientific">Flavobacterium restrictum</name>
    <dbReference type="NCBI Taxonomy" id="2594428"/>
    <lineage>
        <taxon>Bacteria</taxon>
        <taxon>Pseudomonadati</taxon>
        <taxon>Bacteroidota</taxon>
        <taxon>Flavobacteriia</taxon>
        <taxon>Flavobacteriales</taxon>
        <taxon>Flavobacteriaceae</taxon>
        <taxon>Flavobacterium</taxon>
    </lineage>
</organism>
<dbReference type="AlphaFoldDB" id="A0A553E730"/>
<protein>
    <recommendedName>
        <fullName evidence="3">Deacetylase sirtuin-type domain-containing protein</fullName>
    </recommendedName>
</protein>
<sequence length="333" mass="38694">MEKLEKLKNSSHLVILGAGATMATIPNGDKNGRKSSVMNNFISELGLNDCLNKIKFKTKSNNLEDIYSEINEREDALEIKLTLETAIRNHFSQLRLPDKPTIYDLLVLSLRRKDAIASFNWDPLLLEAFHRVSKITKDLPELIFLHGNVHAGICRKDNQYGHIRSKCKICGNRFEFIPLLYPIKNKDYTKDIFISEQWNKIHDYLQQSLLITIFGYGAPKTDEGALNLLKKGYGTNTRYLDNVEIIDIKEDRDELYDSWEHFSKISNGHLELHTSFFDSYISEFPRRSVEEYYKRNITGWWGESSFSLKSNYETFAELENDFKDILKTEVSLE</sequence>
<evidence type="ECO:0008006" key="3">
    <source>
        <dbReference type="Google" id="ProtNLM"/>
    </source>
</evidence>
<evidence type="ECO:0000313" key="1">
    <source>
        <dbReference type="EMBL" id="TRX40854.1"/>
    </source>
</evidence>
<dbReference type="OrthoDB" id="32195at2"/>